<dbReference type="CDD" id="cd16355">
    <property type="entry name" value="VOC_like"/>
    <property type="match status" value="1"/>
</dbReference>
<dbReference type="PANTHER" id="PTHR24178">
    <property type="entry name" value="MOLTING PROTEIN MLT-4"/>
    <property type="match status" value="1"/>
</dbReference>
<feature type="repeat" description="ANK" evidence="3">
    <location>
        <begin position="242"/>
        <end position="274"/>
    </location>
</feature>
<dbReference type="InterPro" id="IPR037523">
    <property type="entry name" value="VOC_core"/>
</dbReference>
<keyword evidence="7" id="KW-1185">Reference proteome</keyword>
<evidence type="ECO:0000259" key="5">
    <source>
        <dbReference type="PROSITE" id="PS51819"/>
    </source>
</evidence>
<dbReference type="Pfam" id="PF00023">
    <property type="entry name" value="Ank"/>
    <property type="match status" value="1"/>
</dbReference>
<dbReference type="PROSITE" id="PS51819">
    <property type="entry name" value="VOC"/>
    <property type="match status" value="1"/>
</dbReference>
<dbReference type="SUPFAM" id="SSF48403">
    <property type="entry name" value="Ankyrin repeat"/>
    <property type="match status" value="1"/>
</dbReference>
<dbReference type="RefSeq" id="WP_184676669.1">
    <property type="nucleotide sequence ID" value="NZ_JACHGY010000001.1"/>
</dbReference>
<dbReference type="Gene3D" id="3.10.180.10">
    <property type="entry name" value="2,3-Dihydroxybiphenyl 1,2-Dioxygenase, domain 1"/>
    <property type="match status" value="1"/>
</dbReference>
<dbReference type="InterPro" id="IPR029068">
    <property type="entry name" value="Glyas_Bleomycin-R_OHBP_Dase"/>
</dbReference>
<dbReference type="InterPro" id="IPR036770">
    <property type="entry name" value="Ankyrin_rpt-contain_sf"/>
</dbReference>
<dbReference type="EMBL" id="JACHGY010000001">
    <property type="protein sequence ID" value="MBB6429070.1"/>
    <property type="molecule type" value="Genomic_DNA"/>
</dbReference>
<proteinExistence type="predicted"/>
<evidence type="ECO:0000256" key="2">
    <source>
        <dbReference type="ARBA" id="ARBA00023043"/>
    </source>
</evidence>
<dbReference type="PROSITE" id="PS50088">
    <property type="entry name" value="ANK_REPEAT"/>
    <property type="match status" value="3"/>
</dbReference>
<gene>
    <name evidence="6" type="ORF">HNQ40_000876</name>
</gene>
<dbReference type="InterPro" id="IPR004360">
    <property type="entry name" value="Glyas_Fos-R_dOase_dom"/>
</dbReference>
<dbReference type="SUPFAM" id="SSF54593">
    <property type="entry name" value="Glyoxalase/Bleomycin resistance protein/Dihydroxybiphenyl dioxygenase"/>
    <property type="match status" value="1"/>
</dbReference>
<feature type="repeat" description="ANK" evidence="3">
    <location>
        <begin position="145"/>
        <end position="177"/>
    </location>
</feature>
<dbReference type="Proteomes" id="UP000541810">
    <property type="component" value="Unassembled WGS sequence"/>
</dbReference>
<evidence type="ECO:0000256" key="3">
    <source>
        <dbReference type="PROSITE-ProRule" id="PRU00023"/>
    </source>
</evidence>
<evidence type="ECO:0000313" key="6">
    <source>
        <dbReference type="EMBL" id="MBB6429070.1"/>
    </source>
</evidence>
<feature type="region of interest" description="Disordered" evidence="4">
    <location>
        <begin position="1"/>
        <end position="23"/>
    </location>
</feature>
<evidence type="ECO:0000313" key="7">
    <source>
        <dbReference type="Proteomes" id="UP000541810"/>
    </source>
</evidence>
<keyword evidence="1" id="KW-0677">Repeat</keyword>
<dbReference type="SMART" id="SM00248">
    <property type="entry name" value="ANK"/>
    <property type="match status" value="5"/>
</dbReference>
<dbReference type="PROSITE" id="PS50297">
    <property type="entry name" value="ANK_REP_REGION"/>
    <property type="match status" value="3"/>
</dbReference>
<dbReference type="Pfam" id="PF00903">
    <property type="entry name" value="Glyoxalase"/>
    <property type="match status" value="1"/>
</dbReference>
<dbReference type="AlphaFoldDB" id="A0A7X0H777"/>
<reference evidence="6 7" key="1">
    <citation type="submission" date="2020-08" db="EMBL/GenBank/DDBJ databases">
        <title>Genomic Encyclopedia of Type Strains, Phase IV (KMG-IV): sequencing the most valuable type-strain genomes for metagenomic binning, comparative biology and taxonomic classification.</title>
        <authorList>
            <person name="Goeker M."/>
        </authorList>
    </citation>
    <scope>NUCLEOTIDE SEQUENCE [LARGE SCALE GENOMIC DNA]</scope>
    <source>
        <strain evidence="6 7">DSM 103725</strain>
    </source>
</reference>
<sequence length="436" mass="48185">MADTPPPTPGSVPPAASLPERPNLEYLRKLAKDRLDVLRDREPEARLSAAQLDVAREYGFASWRALKKHVDDLNETRYQPFVAAIQRGDVAAVAEALDKEPGLIRARLNAHNRSALHQAAWQGQAEVVRLLLERGAEVNARDRGDHAYPIHFAAELGLIEIVKMLVEAGAEVRGGGDTHGLGVLGWATCFQETRPEVARYLLSRGATHHIFSAVALGDADAVRHLVEQDPTALTRPMSQFENHRTALHLAVMKRQYEMVGLLLELGADPHATDKNQQTPLHLALVKDDPASLAIFERHGVELDQFTDENSPLNGVTPILNVKDVEASLDYYVDKLGFTKQWVWGDPIGFASVKRGEVTLFLCLGGQGQPGMWMSLWVDDVDAMYAEYQKRGVIIKQAPHNFPWGCREMNVADPDGHRFRVSSSSTGEPDGVPLCED</sequence>
<keyword evidence="2 3" id="KW-0040">ANK repeat</keyword>
<name>A0A7X0H777_9BACT</name>
<dbReference type="PANTHER" id="PTHR24178:SF45">
    <property type="entry name" value="SOCS BOX DOMAIN-CONTAINING PROTEIN"/>
    <property type="match status" value="1"/>
</dbReference>
<feature type="repeat" description="ANK" evidence="3">
    <location>
        <begin position="111"/>
        <end position="143"/>
    </location>
</feature>
<organism evidence="6 7">
    <name type="scientific">Algisphaera agarilytica</name>
    <dbReference type="NCBI Taxonomy" id="1385975"/>
    <lineage>
        <taxon>Bacteria</taxon>
        <taxon>Pseudomonadati</taxon>
        <taxon>Planctomycetota</taxon>
        <taxon>Phycisphaerae</taxon>
        <taxon>Phycisphaerales</taxon>
        <taxon>Phycisphaeraceae</taxon>
        <taxon>Algisphaera</taxon>
    </lineage>
</organism>
<evidence type="ECO:0000256" key="4">
    <source>
        <dbReference type="SAM" id="MobiDB-lite"/>
    </source>
</evidence>
<accession>A0A7X0H777</accession>
<feature type="compositionally biased region" description="Pro residues" evidence="4">
    <location>
        <begin position="1"/>
        <end position="12"/>
    </location>
</feature>
<feature type="domain" description="VOC" evidence="5">
    <location>
        <begin position="311"/>
        <end position="423"/>
    </location>
</feature>
<comment type="caution">
    <text evidence="6">The sequence shown here is derived from an EMBL/GenBank/DDBJ whole genome shotgun (WGS) entry which is preliminary data.</text>
</comment>
<dbReference type="Gene3D" id="1.25.40.20">
    <property type="entry name" value="Ankyrin repeat-containing domain"/>
    <property type="match status" value="2"/>
</dbReference>
<evidence type="ECO:0000256" key="1">
    <source>
        <dbReference type="ARBA" id="ARBA00022737"/>
    </source>
</evidence>
<dbReference type="InterPro" id="IPR002110">
    <property type="entry name" value="Ankyrin_rpt"/>
</dbReference>
<dbReference type="Pfam" id="PF12796">
    <property type="entry name" value="Ank_2"/>
    <property type="match status" value="2"/>
</dbReference>
<protein>
    <submittedName>
        <fullName evidence="6">Putative glyoxalase superfamily protein PhnB</fullName>
    </submittedName>
</protein>